<dbReference type="OrthoDB" id="9797506at2"/>
<dbReference type="CDD" id="cd00865">
    <property type="entry name" value="PEBP_bact_arch"/>
    <property type="match status" value="1"/>
</dbReference>
<name>A0A7J5BSS3_9MICO</name>
<dbReference type="InterPro" id="IPR036610">
    <property type="entry name" value="PEBP-like_sf"/>
</dbReference>
<dbReference type="NCBIfam" id="TIGR00481">
    <property type="entry name" value="YbhB/YbcL family Raf kinase inhibitor-like protein"/>
    <property type="match status" value="1"/>
</dbReference>
<dbReference type="RefSeq" id="WP_158040447.1">
    <property type="nucleotide sequence ID" value="NZ_JACCFV010000001.1"/>
</dbReference>
<dbReference type="SUPFAM" id="SSF49777">
    <property type="entry name" value="PEBP-like"/>
    <property type="match status" value="1"/>
</dbReference>
<dbReference type="Gene3D" id="3.90.280.10">
    <property type="entry name" value="PEBP-like"/>
    <property type="match status" value="1"/>
</dbReference>
<dbReference type="InterPro" id="IPR005247">
    <property type="entry name" value="YbhB_YbcL/LppC-like"/>
</dbReference>
<dbReference type="PANTHER" id="PTHR30289:SF1">
    <property type="entry name" value="PEBP (PHOSPHATIDYLETHANOLAMINE-BINDING PROTEIN) FAMILY PROTEIN"/>
    <property type="match status" value="1"/>
</dbReference>
<dbReference type="Proteomes" id="UP000467240">
    <property type="component" value="Unassembled WGS sequence"/>
</dbReference>
<organism evidence="2 3">
    <name type="scientific">Pseudoclavibacter chungangensis</name>
    <dbReference type="NCBI Taxonomy" id="587635"/>
    <lineage>
        <taxon>Bacteria</taxon>
        <taxon>Bacillati</taxon>
        <taxon>Actinomycetota</taxon>
        <taxon>Actinomycetes</taxon>
        <taxon>Micrococcales</taxon>
        <taxon>Microbacteriaceae</taxon>
        <taxon>Pseudoclavibacter</taxon>
    </lineage>
</organism>
<sequence>MANDPYAQLAPVPEIAVRAPFPDGGALPLVNAAPSHGGEGRSPALEWDPVEGAAAYLVSAYDPDAPTMSGFWHWIVKNVPADVTALPENAGSGVEGALPDGASAGRNEALGTEYLGAAPPAGHGPHRYFFTVQALSAPLDVPDDLTGARVHFMARESIIARGHVMGVFEHPGD</sequence>
<evidence type="ECO:0000313" key="3">
    <source>
        <dbReference type="Proteomes" id="UP000467240"/>
    </source>
</evidence>
<keyword evidence="3" id="KW-1185">Reference proteome</keyword>
<reference evidence="2 3" key="1">
    <citation type="submission" date="2019-09" db="EMBL/GenBank/DDBJ databases">
        <title>Phylogeny of genus Pseudoclavibacter and closely related genus.</title>
        <authorList>
            <person name="Li Y."/>
        </authorList>
    </citation>
    <scope>NUCLEOTIDE SEQUENCE [LARGE SCALE GENOMIC DNA]</scope>
    <source>
        <strain evidence="2 3">DSM 23821</strain>
    </source>
</reference>
<evidence type="ECO:0000313" key="2">
    <source>
        <dbReference type="EMBL" id="KAB1657282.1"/>
    </source>
</evidence>
<protein>
    <submittedName>
        <fullName evidence="2">YbhB/YbcL family Raf kinase inhibitor-like protein</fullName>
    </submittedName>
</protein>
<dbReference type="AlphaFoldDB" id="A0A7J5BSS3"/>
<comment type="similarity">
    <text evidence="1">Belongs to the UPF0098 family.</text>
</comment>
<dbReference type="EMBL" id="WBJZ01000009">
    <property type="protein sequence ID" value="KAB1657282.1"/>
    <property type="molecule type" value="Genomic_DNA"/>
</dbReference>
<comment type="caution">
    <text evidence="2">The sequence shown here is derived from an EMBL/GenBank/DDBJ whole genome shotgun (WGS) entry which is preliminary data.</text>
</comment>
<dbReference type="Pfam" id="PF01161">
    <property type="entry name" value="PBP"/>
    <property type="match status" value="1"/>
</dbReference>
<dbReference type="PANTHER" id="PTHR30289">
    <property type="entry name" value="UNCHARACTERIZED PROTEIN YBCL-RELATED"/>
    <property type="match status" value="1"/>
</dbReference>
<gene>
    <name evidence="2" type="ORF">F8O01_08540</name>
</gene>
<dbReference type="InterPro" id="IPR008914">
    <property type="entry name" value="PEBP"/>
</dbReference>
<evidence type="ECO:0000256" key="1">
    <source>
        <dbReference type="ARBA" id="ARBA00007120"/>
    </source>
</evidence>
<proteinExistence type="inferred from homology"/>
<accession>A0A7J5BSS3</accession>